<name>A0ABV5CH47_9SPHI</name>
<evidence type="ECO:0000313" key="3">
    <source>
        <dbReference type="Proteomes" id="UP001580928"/>
    </source>
</evidence>
<keyword evidence="1" id="KW-0732">Signal</keyword>
<organism evidence="2 3">
    <name type="scientific">Albibacterium profundi</name>
    <dbReference type="NCBI Taxonomy" id="3134906"/>
    <lineage>
        <taxon>Bacteria</taxon>
        <taxon>Pseudomonadati</taxon>
        <taxon>Bacteroidota</taxon>
        <taxon>Sphingobacteriia</taxon>
        <taxon>Sphingobacteriales</taxon>
        <taxon>Sphingobacteriaceae</taxon>
        <taxon>Albibacterium</taxon>
    </lineage>
</organism>
<keyword evidence="3" id="KW-1185">Reference proteome</keyword>
<dbReference type="EMBL" id="JBBVGT010000003">
    <property type="protein sequence ID" value="MFB5946886.1"/>
    <property type="molecule type" value="Genomic_DNA"/>
</dbReference>
<proteinExistence type="predicted"/>
<feature type="signal peptide" evidence="1">
    <location>
        <begin position="1"/>
        <end position="19"/>
    </location>
</feature>
<dbReference type="Proteomes" id="UP001580928">
    <property type="component" value="Unassembled WGS sequence"/>
</dbReference>
<dbReference type="RefSeq" id="WP_375558416.1">
    <property type="nucleotide sequence ID" value="NZ_JBBVGT010000003.1"/>
</dbReference>
<accession>A0ABV5CH47</accession>
<protein>
    <submittedName>
        <fullName evidence="2">Uncharacterized protein</fullName>
    </submittedName>
</protein>
<dbReference type="PROSITE" id="PS51257">
    <property type="entry name" value="PROKAR_LIPOPROTEIN"/>
    <property type="match status" value="1"/>
</dbReference>
<reference evidence="2 3" key="1">
    <citation type="submission" date="2024-04" db="EMBL/GenBank/DDBJ databases">
        <title>Albibacterium profundi sp. nov., isolated from sediment of the Challenger Deep of Mariana Trench.</title>
        <authorList>
            <person name="Wang Y."/>
        </authorList>
    </citation>
    <scope>NUCLEOTIDE SEQUENCE [LARGE SCALE GENOMIC DNA]</scope>
    <source>
        <strain evidence="2 3">RHL897</strain>
    </source>
</reference>
<evidence type="ECO:0000256" key="1">
    <source>
        <dbReference type="SAM" id="SignalP"/>
    </source>
</evidence>
<sequence>MKNLFKFGFLGLALTFAAAACNTQPTESQEAEEVDVVIEEDTAIVNDVDTAVIDSADIDTNVID</sequence>
<feature type="chain" id="PRO_5045690387" evidence="1">
    <location>
        <begin position="20"/>
        <end position="64"/>
    </location>
</feature>
<gene>
    <name evidence="2" type="ORF">WKR92_13720</name>
</gene>
<evidence type="ECO:0000313" key="2">
    <source>
        <dbReference type="EMBL" id="MFB5946886.1"/>
    </source>
</evidence>
<comment type="caution">
    <text evidence="2">The sequence shown here is derived from an EMBL/GenBank/DDBJ whole genome shotgun (WGS) entry which is preliminary data.</text>
</comment>